<evidence type="ECO:0000313" key="2">
    <source>
        <dbReference type="Proteomes" id="UP000078142"/>
    </source>
</evidence>
<name>A0AAC9BV10_9PSED</name>
<dbReference type="Proteomes" id="UP000078142">
    <property type="component" value="Chromosome"/>
</dbReference>
<gene>
    <name evidence="1" type="ORF">A8L59_18015</name>
</gene>
<dbReference type="AlphaFoldDB" id="A0AAC9BV10"/>
<reference evidence="1 2" key="1">
    <citation type="submission" date="2016-05" db="EMBL/GenBank/DDBJ databases">
        <authorList>
            <person name="Wang S."/>
            <person name="Zhu B."/>
        </authorList>
    </citation>
    <scope>NUCLEOTIDE SEQUENCE [LARGE SCALE GENOMIC DNA]</scope>
    <source>
        <strain evidence="1 2">CRS05-R5</strain>
    </source>
</reference>
<organism evidence="1 2">
    <name type="scientific">Pseudomonas koreensis</name>
    <dbReference type="NCBI Taxonomy" id="198620"/>
    <lineage>
        <taxon>Bacteria</taxon>
        <taxon>Pseudomonadati</taxon>
        <taxon>Pseudomonadota</taxon>
        <taxon>Gammaproteobacteria</taxon>
        <taxon>Pseudomonadales</taxon>
        <taxon>Pseudomonadaceae</taxon>
        <taxon>Pseudomonas</taxon>
    </lineage>
</organism>
<accession>A0AAC9BV10</accession>
<proteinExistence type="predicted"/>
<dbReference type="GeneID" id="93490287"/>
<protein>
    <submittedName>
        <fullName evidence="1">Uncharacterized protein</fullName>
    </submittedName>
</protein>
<dbReference type="EMBL" id="CP015852">
    <property type="protein sequence ID" value="ANH99223.1"/>
    <property type="molecule type" value="Genomic_DNA"/>
</dbReference>
<dbReference type="RefSeq" id="WP_064588530.1">
    <property type="nucleotide sequence ID" value="NZ_CP015852.1"/>
</dbReference>
<sequence length="70" mass="7755">MKKSIKEIEFNDFSTIQATINVYLYFVIQRRDALRASGLVGAVAEGLIQTQKAGQGDLGFCAQYLLAKNQ</sequence>
<evidence type="ECO:0000313" key="1">
    <source>
        <dbReference type="EMBL" id="ANH99223.1"/>
    </source>
</evidence>